<reference evidence="1 2" key="1">
    <citation type="journal article" date="2021" name="Appl. Environ. Microbiol.">
        <title>Genetic linkage and physical mapping for an oyster mushroom Pleurotus cornucopiae and QTL analysis for the trait cap color.</title>
        <authorList>
            <person name="Zhang Y."/>
            <person name="Gao W."/>
            <person name="Sonnenberg A."/>
            <person name="Chen Q."/>
            <person name="Zhang J."/>
            <person name="Huang C."/>
        </authorList>
    </citation>
    <scope>NUCLEOTIDE SEQUENCE [LARGE SCALE GENOMIC DNA]</scope>
    <source>
        <strain evidence="1">CCMSSC00406</strain>
    </source>
</reference>
<name>A0ACB7J5D5_PLECO</name>
<dbReference type="Proteomes" id="UP000824881">
    <property type="component" value="Unassembled WGS sequence"/>
</dbReference>
<dbReference type="EMBL" id="WQMT02000002">
    <property type="protein sequence ID" value="KAG9225692.1"/>
    <property type="molecule type" value="Genomic_DNA"/>
</dbReference>
<evidence type="ECO:0000313" key="2">
    <source>
        <dbReference type="Proteomes" id="UP000824881"/>
    </source>
</evidence>
<proteinExistence type="predicted"/>
<organism evidence="1 2">
    <name type="scientific">Pleurotus cornucopiae</name>
    <name type="common">Cornucopia mushroom</name>
    <dbReference type="NCBI Taxonomy" id="5321"/>
    <lineage>
        <taxon>Eukaryota</taxon>
        <taxon>Fungi</taxon>
        <taxon>Dikarya</taxon>
        <taxon>Basidiomycota</taxon>
        <taxon>Agaricomycotina</taxon>
        <taxon>Agaricomycetes</taxon>
        <taxon>Agaricomycetidae</taxon>
        <taxon>Agaricales</taxon>
        <taxon>Pleurotineae</taxon>
        <taxon>Pleurotaceae</taxon>
        <taxon>Pleurotus</taxon>
    </lineage>
</organism>
<protein>
    <submittedName>
        <fullName evidence="1">Uncharacterized protein</fullName>
    </submittedName>
</protein>
<evidence type="ECO:0000313" key="1">
    <source>
        <dbReference type="EMBL" id="KAG9225692.1"/>
    </source>
</evidence>
<comment type="caution">
    <text evidence="1">The sequence shown here is derived from an EMBL/GenBank/DDBJ whole genome shotgun (WGS) entry which is preliminary data.</text>
</comment>
<gene>
    <name evidence="1" type="ORF">CCMSSC00406_0007549</name>
</gene>
<sequence length="448" mass="48599">MEQLIAARFLSGMGGGGIFTMAAITTSDMYNLRTRGFIQSIGGIFYGLGMGLGGPIGGFITDWLGWRWAFLIQVPFFVLSFLLVTLNLQYTIEGSGKTAKDIIKRIDYGGIITLMGTVASLLLFLSARYNEDHPVSVSFSLSSSSSHLTLSPVTYVKWADPYVYTPLALTFLFLLAFFLIEAYLAIEPILPIYLLSHRVPVLVGTSSALVAVCNLSVSYHFPMFFQTVMGTSASVAGLHLLPNSVCISTGSIFAGWMMKRYGAYKLLNMVFGCLPFIAAATMATMNQHSGVFKQWIAIMPLGFGNAVVLQTMYIALVANIPASQMAVGTGFSQLLRGLGQVGGLAVSSALFQSVLKRELSERIRGDEAQEIIFKIRHASSTIHALPPPLQQAARDAFAVALRSVFILAAMASLLAYLARIPIPDKNLEEEVEDKQGARECSIVTAPKR</sequence>
<keyword evidence="2" id="KW-1185">Reference proteome</keyword>
<accession>A0ACB7J5D5</accession>